<dbReference type="PANTHER" id="PTHR45779:SF7">
    <property type="entry name" value="PEPTIDYLPROLYL ISOMERASE"/>
    <property type="match status" value="1"/>
</dbReference>
<dbReference type="SUPFAM" id="SSF54534">
    <property type="entry name" value="FKBP-like"/>
    <property type="match status" value="1"/>
</dbReference>
<reference evidence="9 10" key="1">
    <citation type="submission" date="2015-09" db="EMBL/GenBank/DDBJ databases">
        <title>Host preference determinants of Valsa canker pathogens revealed by comparative genomics.</title>
        <authorList>
            <person name="Yin Z."/>
            <person name="Huang L."/>
        </authorList>
    </citation>
    <scope>NUCLEOTIDE SEQUENCE [LARGE SCALE GENOMIC DNA]</scope>
    <source>
        <strain evidence="9 10">SXYLt</strain>
    </source>
</reference>
<keyword evidence="5 6" id="KW-0413">Isomerase</keyword>
<sequence>MQLFSTLFLLASAAVGAIAAEDLKIEVTLPIECDRKTQKGDKVQMHYRGTLVDGKKFDASYDRGTPFGFKLGSGQVIKGWDEGLLDMCIGEKRTLTIPPEKAYGQRAIGPIPAGSTLIFETELLGIDGVPQPESIVLKTSLTTDAPLETATEKVGEKILDVAKTLLIDTDDSQEHNEL</sequence>
<evidence type="ECO:0000256" key="6">
    <source>
        <dbReference type="PROSITE-ProRule" id="PRU00277"/>
    </source>
</evidence>
<dbReference type="InterPro" id="IPR001179">
    <property type="entry name" value="PPIase_FKBP_dom"/>
</dbReference>
<dbReference type="GO" id="GO:0003755">
    <property type="term" value="F:peptidyl-prolyl cis-trans isomerase activity"/>
    <property type="evidence" value="ECO:0007669"/>
    <property type="project" value="UniProtKB-KW"/>
</dbReference>
<evidence type="ECO:0000256" key="2">
    <source>
        <dbReference type="ARBA" id="ARBA00002388"/>
    </source>
</evidence>
<dbReference type="EC" id="5.2.1.8" evidence="3 6"/>
<evidence type="ECO:0000256" key="3">
    <source>
        <dbReference type="ARBA" id="ARBA00013194"/>
    </source>
</evidence>
<dbReference type="EMBL" id="LKEB01000015">
    <property type="protein sequence ID" value="ROW14253.1"/>
    <property type="molecule type" value="Genomic_DNA"/>
</dbReference>
<dbReference type="InterPro" id="IPR044609">
    <property type="entry name" value="FKBP2/11"/>
</dbReference>
<keyword evidence="7" id="KW-0732">Signal</keyword>
<evidence type="ECO:0000256" key="4">
    <source>
        <dbReference type="ARBA" id="ARBA00023110"/>
    </source>
</evidence>
<dbReference type="PROSITE" id="PS50059">
    <property type="entry name" value="FKBP_PPIASE"/>
    <property type="match status" value="1"/>
</dbReference>
<feature type="domain" description="PPIase FKBP-type" evidence="8">
    <location>
        <begin position="40"/>
        <end position="127"/>
    </location>
</feature>
<organism evidence="9 10">
    <name type="scientific">Cytospora leucostoma</name>
    <dbReference type="NCBI Taxonomy" id="1230097"/>
    <lineage>
        <taxon>Eukaryota</taxon>
        <taxon>Fungi</taxon>
        <taxon>Dikarya</taxon>
        <taxon>Ascomycota</taxon>
        <taxon>Pezizomycotina</taxon>
        <taxon>Sordariomycetes</taxon>
        <taxon>Sordariomycetidae</taxon>
        <taxon>Diaporthales</taxon>
        <taxon>Cytosporaceae</taxon>
        <taxon>Cytospora</taxon>
    </lineage>
</organism>
<comment type="function">
    <text evidence="2">PPIases accelerate the folding of proteins. It catalyzes the cis-trans isomerization of proline imidic peptide bonds in oligopeptides.</text>
</comment>
<protein>
    <recommendedName>
        <fullName evidence="3 6">peptidylprolyl isomerase</fullName>
        <ecNumber evidence="3 6">5.2.1.8</ecNumber>
    </recommendedName>
</protein>
<dbReference type="FunFam" id="3.10.50.40:FF:000006">
    <property type="entry name" value="Peptidyl-prolyl cis-trans isomerase"/>
    <property type="match status" value="1"/>
</dbReference>
<dbReference type="OrthoDB" id="1902587at2759"/>
<evidence type="ECO:0000259" key="8">
    <source>
        <dbReference type="PROSITE" id="PS50059"/>
    </source>
</evidence>
<dbReference type="FunCoup" id="A0A423XDS1">
    <property type="interactions" value="525"/>
</dbReference>
<keyword evidence="10" id="KW-1185">Reference proteome</keyword>
<comment type="caution">
    <text evidence="9">The sequence shown here is derived from an EMBL/GenBank/DDBJ whole genome shotgun (WGS) entry which is preliminary data.</text>
</comment>
<dbReference type="STRING" id="1230097.A0A423XDS1"/>
<feature type="chain" id="PRO_5019107380" description="peptidylprolyl isomerase" evidence="7">
    <location>
        <begin position="20"/>
        <end position="178"/>
    </location>
</feature>
<evidence type="ECO:0000313" key="10">
    <source>
        <dbReference type="Proteomes" id="UP000285146"/>
    </source>
</evidence>
<dbReference type="InParanoid" id="A0A423XDS1"/>
<keyword evidence="4 6" id="KW-0697">Rotamase</keyword>
<dbReference type="Pfam" id="PF00254">
    <property type="entry name" value="FKBP_C"/>
    <property type="match status" value="1"/>
</dbReference>
<dbReference type="Gene3D" id="3.10.50.40">
    <property type="match status" value="1"/>
</dbReference>
<dbReference type="Proteomes" id="UP000285146">
    <property type="component" value="Unassembled WGS sequence"/>
</dbReference>
<evidence type="ECO:0000256" key="5">
    <source>
        <dbReference type="ARBA" id="ARBA00023235"/>
    </source>
</evidence>
<dbReference type="GO" id="GO:0005783">
    <property type="term" value="C:endoplasmic reticulum"/>
    <property type="evidence" value="ECO:0007669"/>
    <property type="project" value="TreeGrafter"/>
</dbReference>
<evidence type="ECO:0000313" key="9">
    <source>
        <dbReference type="EMBL" id="ROW14253.1"/>
    </source>
</evidence>
<feature type="signal peptide" evidence="7">
    <location>
        <begin position="1"/>
        <end position="19"/>
    </location>
</feature>
<evidence type="ECO:0000256" key="7">
    <source>
        <dbReference type="SAM" id="SignalP"/>
    </source>
</evidence>
<proteinExistence type="predicted"/>
<comment type="catalytic activity">
    <reaction evidence="1 6">
        <text>[protein]-peptidylproline (omega=180) = [protein]-peptidylproline (omega=0)</text>
        <dbReference type="Rhea" id="RHEA:16237"/>
        <dbReference type="Rhea" id="RHEA-COMP:10747"/>
        <dbReference type="Rhea" id="RHEA-COMP:10748"/>
        <dbReference type="ChEBI" id="CHEBI:83833"/>
        <dbReference type="ChEBI" id="CHEBI:83834"/>
        <dbReference type="EC" id="5.2.1.8"/>
    </reaction>
</comment>
<dbReference type="AlphaFoldDB" id="A0A423XDS1"/>
<accession>A0A423XDS1</accession>
<dbReference type="PANTHER" id="PTHR45779">
    <property type="entry name" value="PEPTIDYLPROLYL ISOMERASE"/>
    <property type="match status" value="1"/>
</dbReference>
<gene>
    <name evidence="9" type="ORF">VPNG_04338</name>
</gene>
<evidence type="ECO:0000256" key="1">
    <source>
        <dbReference type="ARBA" id="ARBA00000971"/>
    </source>
</evidence>
<name>A0A423XDS1_9PEZI</name>
<dbReference type="InterPro" id="IPR046357">
    <property type="entry name" value="PPIase_dom_sf"/>
</dbReference>